<keyword evidence="3" id="KW-1185">Reference proteome</keyword>
<dbReference type="Pfam" id="PF06541">
    <property type="entry name" value="ABC_trans_CmpB"/>
    <property type="match status" value="1"/>
</dbReference>
<keyword evidence="1" id="KW-1133">Transmembrane helix</keyword>
<keyword evidence="1" id="KW-0812">Transmembrane</keyword>
<feature type="transmembrane region" description="Helical" evidence="1">
    <location>
        <begin position="130"/>
        <end position="155"/>
    </location>
</feature>
<evidence type="ECO:0000313" key="2">
    <source>
        <dbReference type="EMBL" id="QNO17758.1"/>
    </source>
</evidence>
<dbReference type="RefSeq" id="WP_212506821.1">
    <property type="nucleotide sequence ID" value="NZ_CP060696.1"/>
</dbReference>
<feature type="transmembrane region" description="Helical" evidence="1">
    <location>
        <begin position="88"/>
        <end position="110"/>
    </location>
</feature>
<reference evidence="2 3" key="1">
    <citation type="submission" date="2020-08" db="EMBL/GenBank/DDBJ databases">
        <authorList>
            <person name="Ren C."/>
            <person name="Gu Y."/>
            <person name="Xu Y."/>
        </authorList>
    </citation>
    <scope>NUCLEOTIDE SEQUENCE [LARGE SCALE GENOMIC DNA]</scope>
    <source>
        <strain evidence="2 3">LBM18003</strain>
    </source>
</reference>
<dbReference type="Proteomes" id="UP000516046">
    <property type="component" value="Chromosome"/>
</dbReference>
<dbReference type="KEGG" id="caml:H6X83_12665"/>
<dbReference type="AlphaFoldDB" id="A0A7G9WGE6"/>
<sequence>MAMENTEKNGMTVGVVVASEQTVLQEKSSVALEYWGMWLMGGGLYCLLEVAWRGWTHWTMFLVGGTLFLLIGTECRQKKEKWSLISQAVLAGLTITGGEFLAGCVVNLALHMRVWDYSNQPYNLWGQVSLIASLGWCMVGLCAILLYDVLAWLLFGEERPHYKLL</sequence>
<dbReference type="EMBL" id="CP060696">
    <property type="protein sequence ID" value="QNO17758.1"/>
    <property type="molecule type" value="Genomic_DNA"/>
</dbReference>
<feature type="transmembrane region" description="Helical" evidence="1">
    <location>
        <begin position="58"/>
        <end position="76"/>
    </location>
</feature>
<evidence type="ECO:0000313" key="3">
    <source>
        <dbReference type="Proteomes" id="UP000516046"/>
    </source>
</evidence>
<name>A0A7G9WGE6_9FIRM</name>
<evidence type="ECO:0008006" key="4">
    <source>
        <dbReference type="Google" id="ProtNLM"/>
    </source>
</evidence>
<evidence type="ECO:0000256" key="1">
    <source>
        <dbReference type="SAM" id="Phobius"/>
    </source>
</evidence>
<dbReference type="InterPro" id="IPR010540">
    <property type="entry name" value="CmpB_TMEM229"/>
</dbReference>
<protein>
    <recommendedName>
        <fullName evidence="4">ABC-transporter type IV</fullName>
    </recommendedName>
</protein>
<gene>
    <name evidence="2" type="ORF">H6X83_12665</name>
</gene>
<proteinExistence type="predicted"/>
<organism evidence="2 3">
    <name type="scientific">Caproicibacterium amylolyticum</name>
    <dbReference type="NCBI Taxonomy" id="2766537"/>
    <lineage>
        <taxon>Bacteria</taxon>
        <taxon>Bacillati</taxon>
        <taxon>Bacillota</taxon>
        <taxon>Clostridia</taxon>
        <taxon>Eubacteriales</taxon>
        <taxon>Oscillospiraceae</taxon>
        <taxon>Caproicibacterium</taxon>
    </lineage>
</organism>
<accession>A0A7G9WGE6</accession>
<keyword evidence="1" id="KW-0472">Membrane</keyword>